<keyword evidence="2" id="KW-1185">Reference proteome</keyword>
<reference evidence="1 2" key="1">
    <citation type="submission" date="2021-10" db="EMBL/GenBank/DDBJ databases">
        <title>Anaerobic single-cell dispensing facilitates the cultivation of human gut bacteria.</title>
        <authorList>
            <person name="Afrizal A."/>
        </authorList>
    </citation>
    <scope>NUCLEOTIDE SEQUENCE [LARGE SCALE GENOMIC DNA]</scope>
    <source>
        <strain evidence="1 2">CLA-AA-H224</strain>
    </source>
</reference>
<sequence length="177" mass="20230">MVINMSELFTVDGTVKTYEVPLEMSEVIWKRKKYPIVSKQPVELRLTHEGDRKIAITAKVSLVLEMPCDRCLDSVKVPMDLDFERNVDANASAEERIAQLDEQSYIDGYHLDVDGMVLDEMMTDIPDKVLCREDCKGVCPKCGVNLNHQTCNCDRTELDPRMSIIREIFAKNNRTDS</sequence>
<dbReference type="EMBL" id="JAJEQN010000046">
    <property type="protein sequence ID" value="MCC2222726.1"/>
    <property type="molecule type" value="Genomic_DNA"/>
</dbReference>
<organism evidence="1 2">
    <name type="scientific">Anthropogastromicrobium aceti</name>
    <dbReference type="NCBI Taxonomy" id="2981768"/>
    <lineage>
        <taxon>Bacteria</taxon>
        <taxon>Bacillati</taxon>
        <taxon>Bacillota</taxon>
        <taxon>Clostridia</taxon>
        <taxon>Lachnospirales</taxon>
        <taxon>Lachnospiraceae</taxon>
        <taxon>Anthropogastromicrobium</taxon>
    </lineage>
</organism>
<gene>
    <name evidence="1" type="ORF">LKD48_14035</name>
</gene>
<dbReference type="Pfam" id="PF02620">
    <property type="entry name" value="YceD"/>
    <property type="match status" value="1"/>
</dbReference>
<dbReference type="InterPro" id="IPR003772">
    <property type="entry name" value="YceD"/>
</dbReference>
<dbReference type="AlphaFoldDB" id="A0AAE3E7W0"/>
<evidence type="ECO:0000313" key="2">
    <source>
        <dbReference type="Proteomes" id="UP001198200"/>
    </source>
</evidence>
<accession>A0AAE3E7W0</accession>
<comment type="caution">
    <text evidence="1">The sequence shown here is derived from an EMBL/GenBank/DDBJ whole genome shotgun (WGS) entry which is preliminary data.</text>
</comment>
<dbReference type="PANTHER" id="PTHR34374:SF1">
    <property type="entry name" value="LARGE RIBOSOMAL RNA SUBUNIT ACCUMULATION PROTEIN YCED HOMOLOG 1, CHLOROPLASTIC"/>
    <property type="match status" value="1"/>
</dbReference>
<proteinExistence type="predicted"/>
<evidence type="ECO:0000313" key="1">
    <source>
        <dbReference type="EMBL" id="MCC2222726.1"/>
    </source>
</evidence>
<dbReference type="PANTHER" id="PTHR34374">
    <property type="entry name" value="LARGE RIBOSOMAL RNA SUBUNIT ACCUMULATION PROTEIN YCED HOMOLOG 1, CHLOROPLASTIC"/>
    <property type="match status" value="1"/>
</dbReference>
<protein>
    <submittedName>
        <fullName evidence="1">DUF177 domain-containing protein</fullName>
    </submittedName>
</protein>
<dbReference type="RefSeq" id="WP_066557930.1">
    <property type="nucleotide sequence ID" value="NZ_JAJEQN010000046.1"/>
</dbReference>
<name>A0AAE3E7W0_9FIRM</name>
<dbReference type="Proteomes" id="UP001198200">
    <property type="component" value="Unassembled WGS sequence"/>
</dbReference>